<protein>
    <submittedName>
        <fullName evidence="2">Uncharacterized protein YqhQ</fullName>
    </submittedName>
</protein>
<gene>
    <name evidence="2" type="ORF">J2Z71_000803</name>
</gene>
<dbReference type="PANTHER" id="PTHR42867:SF1">
    <property type="entry name" value="MEMBRANE PROTEIN-RELATED"/>
    <property type="match status" value="1"/>
</dbReference>
<feature type="transmembrane region" description="Helical" evidence="1">
    <location>
        <begin position="148"/>
        <end position="168"/>
    </location>
</feature>
<evidence type="ECO:0000313" key="2">
    <source>
        <dbReference type="EMBL" id="MBP2025273.1"/>
    </source>
</evidence>
<name>A0ABS4KBW5_9FIRM</name>
<evidence type="ECO:0000256" key="1">
    <source>
        <dbReference type="SAM" id="Phobius"/>
    </source>
</evidence>
<comment type="caution">
    <text evidence="2">The sequence shown here is derived from an EMBL/GenBank/DDBJ whole genome shotgun (WGS) entry which is preliminary data.</text>
</comment>
<dbReference type="Pfam" id="PF07136">
    <property type="entry name" value="DUF1385"/>
    <property type="match status" value="1"/>
</dbReference>
<dbReference type="InterPro" id="IPR010787">
    <property type="entry name" value="DUF1385"/>
</dbReference>
<keyword evidence="3" id="KW-1185">Reference proteome</keyword>
<organism evidence="2 3">
    <name type="scientific">Peptoniphilus stercorisuis</name>
    <dbReference type="NCBI Taxonomy" id="1436965"/>
    <lineage>
        <taxon>Bacteria</taxon>
        <taxon>Bacillati</taxon>
        <taxon>Bacillota</taxon>
        <taxon>Tissierellia</taxon>
        <taxon>Tissierellales</taxon>
        <taxon>Peptoniphilaceae</taxon>
        <taxon>Peptoniphilus</taxon>
    </lineage>
</organism>
<keyword evidence="1" id="KW-0812">Transmembrane</keyword>
<dbReference type="PANTHER" id="PTHR42867">
    <property type="entry name" value="MEMBRANE PROTEIN-RELATED"/>
    <property type="match status" value="1"/>
</dbReference>
<keyword evidence="1" id="KW-1133">Transmembrane helix</keyword>
<accession>A0ABS4KBW5</accession>
<evidence type="ECO:0000313" key="3">
    <source>
        <dbReference type="Proteomes" id="UP001519306"/>
    </source>
</evidence>
<dbReference type="Proteomes" id="UP001519306">
    <property type="component" value="Unassembled WGS sequence"/>
</dbReference>
<keyword evidence="1" id="KW-0472">Membrane</keyword>
<sequence>MDKVYNKKAFKTSIGGQALIEGVMMKGPSKMAIAVRKPDKEIDLKVDEINSLASKYKILNLPIIRGAFKLLEAMVTGINALTYSASFWEDEEDLEDGLLDKVVKDKKKKENIEMFIAILFSFVVATVLFMIIPSLTAGLLSKHTESSIVLNLFEGILRLVVFGIYLYYVSKIDDIKRVFEYHGSEHKTIHCYEAGDELTVENVKKYPIVHPRCGTSFLFMVMIISILVLSFFGWPNPLMRVVSRIIALPIVAGISYEINRIIGKSDSKVCKVLAIPGLEIQKYATVREPDDSMIEVAIESLKAVLPDEGESDLWK</sequence>
<reference evidence="2 3" key="1">
    <citation type="submission" date="2021-03" db="EMBL/GenBank/DDBJ databases">
        <title>Genomic Encyclopedia of Type Strains, Phase IV (KMG-IV): sequencing the most valuable type-strain genomes for metagenomic binning, comparative biology and taxonomic classification.</title>
        <authorList>
            <person name="Goeker M."/>
        </authorList>
    </citation>
    <scope>NUCLEOTIDE SEQUENCE [LARGE SCALE GENOMIC DNA]</scope>
    <source>
        <strain evidence="2 3">DSM 27563</strain>
    </source>
</reference>
<feature type="transmembrane region" description="Helical" evidence="1">
    <location>
        <begin position="114"/>
        <end position="136"/>
    </location>
</feature>
<proteinExistence type="predicted"/>
<dbReference type="RefSeq" id="WP_210060570.1">
    <property type="nucleotide sequence ID" value="NZ_JAGGLJ010000006.1"/>
</dbReference>
<feature type="transmembrane region" description="Helical" evidence="1">
    <location>
        <begin position="214"/>
        <end position="235"/>
    </location>
</feature>
<dbReference type="EMBL" id="JAGGLJ010000006">
    <property type="protein sequence ID" value="MBP2025273.1"/>
    <property type="molecule type" value="Genomic_DNA"/>
</dbReference>